<comment type="caution">
    <text evidence="10">The sequence shown here is derived from an EMBL/GenBank/DDBJ whole genome shotgun (WGS) entry which is preliminary data.</text>
</comment>
<feature type="domain" description="Fervidolysin-like N-terminal prodomain" evidence="9">
    <location>
        <begin position="69"/>
        <end position="128"/>
    </location>
</feature>
<evidence type="ECO:0000256" key="4">
    <source>
        <dbReference type="ARBA" id="ARBA00022825"/>
    </source>
</evidence>
<evidence type="ECO:0000313" key="10">
    <source>
        <dbReference type="EMBL" id="MET3726976.1"/>
    </source>
</evidence>
<comment type="similarity">
    <text evidence="1 5 6">Belongs to the peptidase S8 family.</text>
</comment>
<dbReference type="PRINTS" id="PR00723">
    <property type="entry name" value="SUBTILISIN"/>
</dbReference>
<dbReference type="InterPro" id="IPR050131">
    <property type="entry name" value="Peptidase_S8_subtilisin-like"/>
</dbReference>
<feature type="active site" description="Charge relay system" evidence="5">
    <location>
        <position position="360"/>
    </location>
</feature>
<keyword evidence="11" id="KW-1185">Reference proteome</keyword>
<dbReference type="GO" id="GO:0008233">
    <property type="term" value="F:peptidase activity"/>
    <property type="evidence" value="ECO:0007669"/>
    <property type="project" value="UniProtKB-KW"/>
</dbReference>
<evidence type="ECO:0000256" key="2">
    <source>
        <dbReference type="ARBA" id="ARBA00022670"/>
    </source>
</evidence>
<dbReference type="InterPro" id="IPR007280">
    <property type="entry name" value="Peptidase_C_arc/bac"/>
</dbReference>
<keyword evidence="4 5" id="KW-0720">Serine protease</keyword>
<feature type="domain" description="Peptidase C-terminal archaeal/bacterial" evidence="8">
    <location>
        <begin position="1079"/>
        <end position="1144"/>
    </location>
</feature>
<gene>
    <name evidence="10" type="ORF">ABID52_000557</name>
</gene>
<dbReference type="InterPro" id="IPR018247">
    <property type="entry name" value="EF_Hand_1_Ca_BS"/>
</dbReference>
<dbReference type="SUPFAM" id="SSF52743">
    <property type="entry name" value="Subtilisin-like"/>
    <property type="match status" value="1"/>
</dbReference>
<sequence length="1162" mass="128614">MVNWHKKLASLTLTASLVGTGLTTVSAKSDEVKVSSIPVSTLFEPGNTVKENLFGPTKQKQKQMSDSVLIVKYVKPLTASDHKKAGASLQRRITSLGYDVVKIDKGKKLDAVMQNYSKLNSVTYVSPSALFTRQGTSDPKTAEQYHLSLLNVGKAQTMSGKNKVRVAVIDTGIDKNHPELKNKLLPSYNAVNPMNQGSPDSHGTHVAGIIAGEKGNGIGGYGINPNVEILPIDVFDRGMGASDYVIAEAILYAVEKKAKVINMSLGGYSNSPLIAEAVKKALAANVTVVASAGNEAIDMPSYPAALEGVISVGSTNKMNELSYYSNYGPSVDVVAPGEDVYAPLYHYEKKSTFMKMSGTSMSSPVVAGVVSLLLSKNPNLTPKQIEYILEHTTKDLGVKGYDTKFANGLVDPVKAISFNTSKIPPSVNVKRDKASLLKAAKKIDLTKKLVEKGAIKLPYEEKFVQVPVKAGQYIQTTLVGSSDYDYKMTYYLIDKDTKPKELPVNAVAEGKAEGHLYKVAEDGTLVIGVSDANGNYNAAGKSSYQLTIEKFDKLMEDSNTKEKPVQVKDFPYNNEKETDRTFTAEENGDSDYYTFKLSGEEPQLVNVDLKGVTGIDSAIGVYMVEEFPEEEMEDLPEEEMPPMEHLMEVINYKPTSESEKYTFEAMPGVEYIIEVNNHTPSYSFMMGEVGNGMKEWPSSHLPYSLKVDTKAMSEDEDGLPLYGHYEEEYMEGGVSIESFLNKRAQYKRSFHESENEDWMAEQEEMMNQLRESALEYDVETGAMGHLQFSGDEDYFKLQLDESGILQFDFSYSDSVPVVEILKIHEFQDGYMDLIPVASNIEYGFSDVKTKYQLSAGLRKGEEYFIRVMDLNYQPSFDRYVITSKMKFKNTEDKHEPNNDFENTPVKDMAGEKIRANFGSNGDVDAYYVKAKSNSIYGAHFQPLATSKELKAKYPKELLQPVDGILVILEDTNGNRKLDEEEFGSARVTDRGFANEPEQGSFKAKSGKGYFIIIDQWSWEYPPANLNEYELTVKPVNTKDEDAGSVVKNNVPSKPITLKWKSTNTWESTGYLNAGVSNGDADWYKFNVKSAKTGNLTFANAQIDGVISLYDNKGKLVASSDTYGLGDAEFLNFSVKKGTYHVKVTDIFGNASLTPYTLKLKLI</sequence>
<evidence type="ECO:0000313" key="11">
    <source>
        <dbReference type="Proteomes" id="UP001549097"/>
    </source>
</evidence>
<dbReference type="InterPro" id="IPR000209">
    <property type="entry name" value="Peptidase_S8/S53_dom"/>
</dbReference>
<dbReference type="InterPro" id="IPR015500">
    <property type="entry name" value="Peptidase_S8_subtilisin-rel"/>
</dbReference>
<dbReference type="PROSITE" id="PS00136">
    <property type="entry name" value="SUBTILASE_ASP"/>
    <property type="match status" value="1"/>
</dbReference>
<organism evidence="10 11">
    <name type="scientific">Fictibacillus halophilus</name>
    <dbReference type="NCBI Taxonomy" id="1610490"/>
    <lineage>
        <taxon>Bacteria</taxon>
        <taxon>Bacillati</taxon>
        <taxon>Bacillota</taxon>
        <taxon>Bacilli</taxon>
        <taxon>Bacillales</taxon>
        <taxon>Fictibacillaceae</taxon>
        <taxon>Fictibacillus</taxon>
    </lineage>
</organism>
<evidence type="ECO:0000256" key="5">
    <source>
        <dbReference type="PROSITE-ProRule" id="PRU01240"/>
    </source>
</evidence>
<proteinExistence type="inferred from homology"/>
<dbReference type="InterPro" id="IPR023827">
    <property type="entry name" value="Peptidase_S8_Asp-AS"/>
</dbReference>
<evidence type="ECO:0000256" key="1">
    <source>
        <dbReference type="ARBA" id="ARBA00011073"/>
    </source>
</evidence>
<dbReference type="PROSITE" id="PS00137">
    <property type="entry name" value="SUBTILASE_HIS"/>
    <property type="match status" value="1"/>
</dbReference>
<dbReference type="EMBL" id="JBEPMP010000001">
    <property type="protein sequence ID" value="MET3726976.1"/>
    <property type="molecule type" value="Genomic_DNA"/>
</dbReference>
<name>A0ABV2LF65_9BACL</name>
<dbReference type="Gene3D" id="3.40.50.200">
    <property type="entry name" value="Peptidase S8/S53 domain"/>
    <property type="match status" value="1"/>
</dbReference>
<dbReference type="SUPFAM" id="SSF89260">
    <property type="entry name" value="Collagen-binding domain"/>
    <property type="match status" value="1"/>
</dbReference>
<dbReference type="PROSITE" id="PS00018">
    <property type="entry name" value="EF_HAND_1"/>
    <property type="match status" value="1"/>
</dbReference>
<dbReference type="PANTHER" id="PTHR43806">
    <property type="entry name" value="PEPTIDASE S8"/>
    <property type="match status" value="1"/>
</dbReference>
<dbReference type="PROSITE" id="PS51892">
    <property type="entry name" value="SUBTILASE"/>
    <property type="match status" value="1"/>
</dbReference>
<evidence type="ECO:0000256" key="6">
    <source>
        <dbReference type="RuleBase" id="RU003355"/>
    </source>
</evidence>
<dbReference type="Gene3D" id="2.60.120.380">
    <property type="match status" value="3"/>
</dbReference>
<keyword evidence="2 5" id="KW-0645">Protease</keyword>
<dbReference type="Proteomes" id="UP001549097">
    <property type="component" value="Unassembled WGS sequence"/>
</dbReference>
<evidence type="ECO:0000256" key="3">
    <source>
        <dbReference type="ARBA" id="ARBA00022801"/>
    </source>
</evidence>
<evidence type="ECO:0000259" key="8">
    <source>
        <dbReference type="Pfam" id="PF04151"/>
    </source>
</evidence>
<dbReference type="Pfam" id="PF22148">
    <property type="entry name" value="Fervidolysin_NPro-like"/>
    <property type="match status" value="1"/>
</dbReference>
<dbReference type="InterPro" id="IPR023828">
    <property type="entry name" value="Peptidase_S8_Ser-AS"/>
</dbReference>
<feature type="active site" description="Charge relay system" evidence="5">
    <location>
        <position position="170"/>
    </location>
</feature>
<keyword evidence="3 5" id="KW-0378">Hydrolase</keyword>
<dbReference type="Pfam" id="PF00082">
    <property type="entry name" value="Peptidase_S8"/>
    <property type="match status" value="1"/>
</dbReference>
<dbReference type="InterPro" id="IPR036852">
    <property type="entry name" value="Peptidase_S8/S53_dom_sf"/>
</dbReference>
<dbReference type="InterPro" id="IPR022398">
    <property type="entry name" value="Peptidase_S8_His-AS"/>
</dbReference>
<dbReference type="Pfam" id="PF04151">
    <property type="entry name" value="PPC"/>
    <property type="match status" value="1"/>
</dbReference>
<dbReference type="GO" id="GO:0006508">
    <property type="term" value="P:proteolysis"/>
    <property type="evidence" value="ECO:0007669"/>
    <property type="project" value="UniProtKB-KW"/>
</dbReference>
<reference evidence="10 11" key="1">
    <citation type="submission" date="2024-06" db="EMBL/GenBank/DDBJ databases">
        <title>Genomic Encyclopedia of Type Strains, Phase IV (KMG-IV): sequencing the most valuable type-strain genomes for metagenomic binning, comparative biology and taxonomic classification.</title>
        <authorList>
            <person name="Goeker M."/>
        </authorList>
    </citation>
    <scope>NUCLEOTIDE SEQUENCE [LARGE SCALE GENOMIC DNA]</scope>
    <source>
        <strain evidence="10 11">DSM 100124</strain>
    </source>
</reference>
<feature type="domain" description="Peptidase S8/S53" evidence="7">
    <location>
        <begin position="162"/>
        <end position="408"/>
    </location>
</feature>
<dbReference type="PANTHER" id="PTHR43806:SF11">
    <property type="entry name" value="CEREVISIN-RELATED"/>
    <property type="match status" value="1"/>
</dbReference>
<evidence type="ECO:0000259" key="9">
    <source>
        <dbReference type="Pfam" id="PF22148"/>
    </source>
</evidence>
<accession>A0ABV2LF65</accession>
<dbReference type="InterPro" id="IPR054399">
    <property type="entry name" value="Fervidolysin-like_N_prodom"/>
</dbReference>
<evidence type="ECO:0000259" key="7">
    <source>
        <dbReference type="Pfam" id="PF00082"/>
    </source>
</evidence>
<protein>
    <submittedName>
        <fullName evidence="10">Subtilisin family serine protease</fullName>
    </submittedName>
</protein>
<dbReference type="RefSeq" id="WP_198768423.1">
    <property type="nucleotide sequence ID" value="NZ_JAEACF010000001.1"/>
</dbReference>
<feature type="active site" description="Charge relay system" evidence="5">
    <location>
        <position position="202"/>
    </location>
</feature>
<dbReference type="PROSITE" id="PS00138">
    <property type="entry name" value="SUBTILASE_SER"/>
    <property type="match status" value="1"/>
</dbReference>